<dbReference type="HOGENOM" id="CLU_174460_1_0_1"/>
<accession>W4JT37</accession>
<evidence type="ECO:0000313" key="2">
    <source>
        <dbReference type="Proteomes" id="UP000030671"/>
    </source>
</evidence>
<dbReference type="InParanoid" id="W4JT37"/>
<organism evidence="1 2">
    <name type="scientific">Heterobasidion irregulare (strain TC 32-1)</name>
    <dbReference type="NCBI Taxonomy" id="747525"/>
    <lineage>
        <taxon>Eukaryota</taxon>
        <taxon>Fungi</taxon>
        <taxon>Dikarya</taxon>
        <taxon>Basidiomycota</taxon>
        <taxon>Agaricomycotina</taxon>
        <taxon>Agaricomycetes</taxon>
        <taxon>Russulales</taxon>
        <taxon>Bondarzewiaceae</taxon>
        <taxon>Heterobasidion</taxon>
        <taxon>Heterobasidion annosum species complex</taxon>
    </lineage>
</organism>
<keyword evidence="2" id="KW-1185">Reference proteome</keyword>
<dbReference type="GeneID" id="20678228"/>
<dbReference type="KEGG" id="hir:HETIRDRAFT_52803"/>
<feature type="non-terminal residue" evidence="1">
    <location>
        <position position="1"/>
    </location>
</feature>
<dbReference type="STRING" id="747525.W4JT37"/>
<dbReference type="EMBL" id="KI925464">
    <property type="protein sequence ID" value="ETW76703.1"/>
    <property type="molecule type" value="Genomic_DNA"/>
</dbReference>
<name>W4JT37_HETIT</name>
<sequence>KISLNQNKIEFGEVLYYFQLEVNNETKSVAMASIYSAPDHFLREASYNTILSCTYLGNTSLRIVDIKSIESVIAIIPHHVRRALETG</sequence>
<dbReference type="Proteomes" id="UP000030671">
    <property type="component" value="Unassembled WGS sequence"/>
</dbReference>
<dbReference type="AlphaFoldDB" id="W4JT37"/>
<proteinExistence type="predicted"/>
<dbReference type="OrthoDB" id="2669721at2759"/>
<reference evidence="1 2" key="1">
    <citation type="journal article" date="2012" name="New Phytol.">
        <title>Insight into trade-off between wood decay and parasitism from the genome of a fungal forest pathogen.</title>
        <authorList>
            <person name="Olson A."/>
            <person name="Aerts A."/>
            <person name="Asiegbu F."/>
            <person name="Belbahri L."/>
            <person name="Bouzid O."/>
            <person name="Broberg A."/>
            <person name="Canback B."/>
            <person name="Coutinho P.M."/>
            <person name="Cullen D."/>
            <person name="Dalman K."/>
            <person name="Deflorio G."/>
            <person name="van Diepen L.T."/>
            <person name="Dunand C."/>
            <person name="Duplessis S."/>
            <person name="Durling M."/>
            <person name="Gonthier P."/>
            <person name="Grimwood J."/>
            <person name="Fossdal C.G."/>
            <person name="Hansson D."/>
            <person name="Henrissat B."/>
            <person name="Hietala A."/>
            <person name="Himmelstrand K."/>
            <person name="Hoffmeister D."/>
            <person name="Hogberg N."/>
            <person name="James T.Y."/>
            <person name="Karlsson M."/>
            <person name="Kohler A."/>
            <person name="Kues U."/>
            <person name="Lee Y.H."/>
            <person name="Lin Y.C."/>
            <person name="Lind M."/>
            <person name="Lindquist E."/>
            <person name="Lombard V."/>
            <person name="Lucas S."/>
            <person name="Lunden K."/>
            <person name="Morin E."/>
            <person name="Murat C."/>
            <person name="Park J."/>
            <person name="Raffaello T."/>
            <person name="Rouze P."/>
            <person name="Salamov A."/>
            <person name="Schmutz J."/>
            <person name="Solheim H."/>
            <person name="Stahlberg J."/>
            <person name="Velez H."/>
            <person name="de Vries R.P."/>
            <person name="Wiebenga A."/>
            <person name="Woodward S."/>
            <person name="Yakovlev I."/>
            <person name="Garbelotto M."/>
            <person name="Martin F."/>
            <person name="Grigoriev I.V."/>
            <person name="Stenlid J."/>
        </authorList>
    </citation>
    <scope>NUCLEOTIDE SEQUENCE [LARGE SCALE GENOMIC DNA]</scope>
    <source>
        <strain evidence="1 2">TC 32-1</strain>
    </source>
</reference>
<dbReference type="RefSeq" id="XP_009551154.1">
    <property type="nucleotide sequence ID" value="XM_009552859.1"/>
</dbReference>
<evidence type="ECO:0000313" key="1">
    <source>
        <dbReference type="EMBL" id="ETW76703.1"/>
    </source>
</evidence>
<gene>
    <name evidence="1" type="ORF">HETIRDRAFT_52803</name>
</gene>
<protein>
    <submittedName>
        <fullName evidence="1">Uncharacterized protein</fullName>
    </submittedName>
</protein>